<protein>
    <submittedName>
        <fullName evidence="1">Uncharacterized protein</fullName>
    </submittedName>
</protein>
<keyword evidence="2" id="KW-1185">Reference proteome</keyword>
<reference evidence="1" key="2">
    <citation type="journal article" date="2023" name="IMA Fungus">
        <title>Comparative genomic study of the Penicillium genus elucidates a diverse pangenome and 15 lateral gene transfer events.</title>
        <authorList>
            <person name="Petersen C."/>
            <person name="Sorensen T."/>
            <person name="Nielsen M.R."/>
            <person name="Sondergaard T.E."/>
            <person name="Sorensen J.L."/>
            <person name="Fitzpatrick D.A."/>
            <person name="Frisvad J.C."/>
            <person name="Nielsen K.L."/>
        </authorList>
    </citation>
    <scope>NUCLEOTIDE SEQUENCE</scope>
    <source>
        <strain evidence="1">IBT 30069</strain>
    </source>
</reference>
<dbReference type="OrthoDB" id="62952at2759"/>
<dbReference type="Proteomes" id="UP001149165">
    <property type="component" value="Unassembled WGS sequence"/>
</dbReference>
<dbReference type="EMBL" id="JAPQKH010000003">
    <property type="protein sequence ID" value="KAJ5108664.1"/>
    <property type="molecule type" value="Genomic_DNA"/>
</dbReference>
<reference evidence="1" key="1">
    <citation type="submission" date="2022-11" db="EMBL/GenBank/DDBJ databases">
        <authorList>
            <person name="Petersen C."/>
        </authorList>
    </citation>
    <scope>NUCLEOTIDE SEQUENCE</scope>
    <source>
        <strain evidence="1">IBT 30069</strain>
    </source>
</reference>
<sequence length="228" mass="26241">MDIERGYPRGLIDLPCEIREMIYRKCLPEGEVLDIKDLQPTHISTWICPSRLNILCLDKFITKECIGFIYTKIAFVLELEQDIDCDLQLCLPEQNRLLISHLVVSATLYGPSYLTSSPNDITWKAMLSKIKTLDIIIERPGESENCDEKSLAGELSTRSHWIKQYLQVIANSLPLTAVIQLDCGGVRKTMELCKDHLGRRFTEQSLYFGYIVIHRDQLVWEEDSQFAD</sequence>
<accession>A0A9W9FYC7</accession>
<dbReference type="AlphaFoldDB" id="A0A9W9FYC7"/>
<evidence type="ECO:0000313" key="1">
    <source>
        <dbReference type="EMBL" id="KAJ5108664.1"/>
    </source>
</evidence>
<gene>
    <name evidence="1" type="ORF">N7456_005339</name>
</gene>
<comment type="caution">
    <text evidence="1">The sequence shown here is derived from an EMBL/GenBank/DDBJ whole genome shotgun (WGS) entry which is preliminary data.</text>
</comment>
<proteinExistence type="predicted"/>
<organism evidence="1 2">
    <name type="scientific">Penicillium angulare</name>
    <dbReference type="NCBI Taxonomy" id="116970"/>
    <lineage>
        <taxon>Eukaryota</taxon>
        <taxon>Fungi</taxon>
        <taxon>Dikarya</taxon>
        <taxon>Ascomycota</taxon>
        <taxon>Pezizomycotina</taxon>
        <taxon>Eurotiomycetes</taxon>
        <taxon>Eurotiomycetidae</taxon>
        <taxon>Eurotiales</taxon>
        <taxon>Aspergillaceae</taxon>
        <taxon>Penicillium</taxon>
    </lineage>
</organism>
<evidence type="ECO:0000313" key="2">
    <source>
        <dbReference type="Proteomes" id="UP001149165"/>
    </source>
</evidence>
<name>A0A9W9FYC7_9EURO</name>